<accession>A0A0X8HR83</accession>
<dbReference type="STRING" id="45286.A0A0X8HR83"/>
<dbReference type="GeneID" id="28723192"/>
<feature type="topological domain" description="Lumenal" evidence="8">
    <location>
        <begin position="282"/>
        <end position="286"/>
    </location>
</feature>
<feature type="compositionally biased region" description="Basic and acidic residues" evidence="9">
    <location>
        <begin position="1"/>
        <end position="14"/>
    </location>
</feature>
<dbReference type="PANTHER" id="PTHR28263:SF1">
    <property type="entry name" value="GOLGI TO ER TRAFFIC PROTEIN 2"/>
    <property type="match status" value="1"/>
</dbReference>
<keyword evidence="7 8" id="KW-0472">Membrane</keyword>
<evidence type="ECO:0000256" key="8">
    <source>
        <dbReference type="HAMAP-Rule" id="MF_03114"/>
    </source>
</evidence>
<dbReference type="PANTHER" id="PTHR28263">
    <property type="entry name" value="GOLGI TO ER TRAFFIC PROTEIN 2"/>
    <property type="match status" value="1"/>
</dbReference>
<keyword evidence="2 8" id="KW-0812">Transmembrane</keyword>
<evidence type="ECO:0000256" key="10">
    <source>
        <dbReference type="SAM" id="Phobius"/>
    </source>
</evidence>
<dbReference type="OrthoDB" id="4097053at2759"/>
<evidence type="ECO:0000256" key="5">
    <source>
        <dbReference type="ARBA" id="ARBA00022989"/>
    </source>
</evidence>
<feature type="topological domain" description="Cytoplasmic" evidence="8">
    <location>
        <begin position="214"/>
        <end position="260"/>
    </location>
</feature>
<comment type="function">
    <text evidence="8">Required for the post-translational delivery of tail-anchored (TA) proteins to the endoplasmic reticulum. Together with GET1, acts as a membrane receptor for soluble GET3, which recognizes and selectively binds the transmembrane domain of TA proteins in the cytosol. The GET complex cooperates with the HDEL receptor ERD2 to mediate the ATP-dependent retrieval of resident ER proteins that contain a C-terminal H-D-E-L retention signal from the Golgi to the ER.</text>
</comment>
<evidence type="ECO:0000256" key="3">
    <source>
        <dbReference type="ARBA" id="ARBA00022824"/>
    </source>
</evidence>
<dbReference type="Proteomes" id="UP000243052">
    <property type="component" value="Chromosome iii"/>
</dbReference>
<proteinExistence type="inferred from homology"/>
<comment type="subunit">
    <text evidence="8">Component of the Golgi to ER traffic (GET) complex, which is composed of GET1, GET2 and GET3. Within the complex, GET1 and GET2 form a heterotetramer which is stabilized by phosphatidylinositol binding and which binds to the GET3 homodimer.</text>
</comment>
<evidence type="ECO:0000256" key="7">
    <source>
        <dbReference type="ARBA" id="ARBA00023136"/>
    </source>
</evidence>
<dbReference type="InterPro" id="IPR014802">
    <property type="entry name" value="GET2"/>
</dbReference>
<dbReference type="EMBL" id="CP014243">
    <property type="protein sequence ID" value="AMD19964.1"/>
    <property type="molecule type" value="Genomic_DNA"/>
</dbReference>
<dbReference type="GO" id="GO:0000139">
    <property type="term" value="C:Golgi membrane"/>
    <property type="evidence" value="ECO:0007669"/>
    <property type="project" value="UniProtKB-SubCell"/>
</dbReference>
<reference evidence="11 12" key="1">
    <citation type="submission" date="2016-01" db="EMBL/GenBank/DDBJ databases">
        <title>Genome sequence of the yeast Holleya sinecauda.</title>
        <authorList>
            <person name="Dietrich F.S."/>
        </authorList>
    </citation>
    <scope>NUCLEOTIDE SEQUENCE [LARGE SCALE GENOMIC DNA]</scope>
    <source>
        <strain evidence="11 12">ATCC 58844</strain>
    </source>
</reference>
<evidence type="ECO:0000313" key="12">
    <source>
        <dbReference type="Proteomes" id="UP000243052"/>
    </source>
</evidence>
<name>A0A0X8HR83_9SACH</name>
<feature type="region of interest" description="Disordered" evidence="9">
    <location>
        <begin position="1"/>
        <end position="61"/>
    </location>
</feature>
<dbReference type="GO" id="GO:0043529">
    <property type="term" value="C:GET complex"/>
    <property type="evidence" value="ECO:0007669"/>
    <property type="project" value="UniProtKB-UniRule"/>
</dbReference>
<keyword evidence="4 8" id="KW-0931">ER-Golgi transport</keyword>
<keyword evidence="12" id="KW-1185">Reference proteome</keyword>
<feature type="transmembrane region" description="Helical" evidence="10">
    <location>
        <begin position="194"/>
        <end position="213"/>
    </location>
</feature>
<comment type="similarity">
    <text evidence="8">Belongs to the GET2 family.</text>
</comment>
<feature type="transmembrane region" description="Helical" evidence="10">
    <location>
        <begin position="156"/>
        <end position="174"/>
    </location>
</feature>
<feature type="topological domain" description="Cytoplasmic" evidence="8">
    <location>
        <begin position="1"/>
        <end position="153"/>
    </location>
</feature>
<keyword evidence="6 8" id="KW-0333">Golgi apparatus</keyword>
<evidence type="ECO:0000313" key="11">
    <source>
        <dbReference type="EMBL" id="AMD19964.1"/>
    </source>
</evidence>
<dbReference type="GO" id="GO:0006890">
    <property type="term" value="P:retrograde vesicle-mediated transport, Golgi to endoplasmic reticulum"/>
    <property type="evidence" value="ECO:0007669"/>
    <property type="project" value="TreeGrafter"/>
</dbReference>
<protein>
    <recommendedName>
        <fullName evidence="8">Golgi to ER traffic protein 2</fullName>
    </recommendedName>
</protein>
<evidence type="ECO:0000256" key="4">
    <source>
        <dbReference type="ARBA" id="ARBA00022892"/>
    </source>
</evidence>
<sequence length="286" mass="31606">MSELSESEKRQLLRERRKQKFSNGAGSTRLSKITGQQSGSFLPTESPLDRPKSSGSSAGDLNIQDKDDFFAEISKSAGSGISDKGKEGNPEVALLEQLMNMRGGPEKPGAGGNGIDDIFSSLFRQGAQPGPEAAGVPSADMVSVSMHTHRAKQLKAYTILIRWAVLFPLVYFAMTPPSNIIGEYIHSLLQRFSFFMMFSTFEIVTISMYYQALLRLEKINKVNTMNNTSKLVTWANLIPEGILPVSNIPGKLTIIMYYWDVFSMCLTDLSFCIVAVGVISYYHSFV</sequence>
<dbReference type="Pfam" id="PF08690">
    <property type="entry name" value="GET2"/>
    <property type="match status" value="1"/>
</dbReference>
<comment type="caution">
    <text evidence="8">Lacks conserved residue(s) required for the propagation of feature annotation.</text>
</comment>
<keyword evidence="5 8" id="KW-1133">Transmembrane helix</keyword>
<dbReference type="RefSeq" id="XP_017986960.1">
    <property type="nucleotide sequence ID" value="XM_018131152.1"/>
</dbReference>
<dbReference type="GO" id="GO:0045048">
    <property type="term" value="P:protein insertion into ER membrane"/>
    <property type="evidence" value="ECO:0007669"/>
    <property type="project" value="UniProtKB-UniRule"/>
</dbReference>
<evidence type="ECO:0000256" key="1">
    <source>
        <dbReference type="ARBA" id="ARBA00022448"/>
    </source>
</evidence>
<feature type="transmembrane region" description="Helical" evidence="10">
    <location>
        <begin position="257"/>
        <end position="282"/>
    </location>
</feature>
<evidence type="ECO:0000256" key="2">
    <source>
        <dbReference type="ARBA" id="ARBA00022692"/>
    </source>
</evidence>
<dbReference type="InterPro" id="IPR028143">
    <property type="entry name" value="Get2/sif1"/>
</dbReference>
<keyword evidence="3 8" id="KW-0256">Endoplasmic reticulum</keyword>
<dbReference type="HAMAP" id="MF_03114">
    <property type="entry name" value="Get2"/>
    <property type="match status" value="1"/>
</dbReference>
<evidence type="ECO:0000256" key="9">
    <source>
        <dbReference type="SAM" id="MobiDB-lite"/>
    </source>
</evidence>
<dbReference type="AlphaFoldDB" id="A0A0X8HR83"/>
<feature type="compositionally biased region" description="Polar residues" evidence="9">
    <location>
        <begin position="21"/>
        <end position="43"/>
    </location>
</feature>
<keyword evidence="1 8" id="KW-0813">Transport</keyword>
<organism evidence="11 12">
    <name type="scientific">Eremothecium sinecaudum</name>
    <dbReference type="NCBI Taxonomy" id="45286"/>
    <lineage>
        <taxon>Eukaryota</taxon>
        <taxon>Fungi</taxon>
        <taxon>Dikarya</taxon>
        <taxon>Ascomycota</taxon>
        <taxon>Saccharomycotina</taxon>
        <taxon>Saccharomycetes</taxon>
        <taxon>Saccharomycetales</taxon>
        <taxon>Saccharomycetaceae</taxon>
        <taxon>Eremothecium</taxon>
    </lineage>
</organism>
<comment type="subcellular location">
    <subcellularLocation>
        <location evidence="8">Endoplasmic reticulum membrane</location>
        <topology evidence="8">Multi-pass membrane protein</topology>
    </subcellularLocation>
    <subcellularLocation>
        <location evidence="8">Golgi apparatus membrane</location>
        <topology evidence="8">Multi-pass membrane protein</topology>
    </subcellularLocation>
</comment>
<dbReference type="GO" id="GO:0005789">
    <property type="term" value="C:endoplasmic reticulum membrane"/>
    <property type="evidence" value="ECO:0007669"/>
    <property type="project" value="UniProtKB-SubCell"/>
</dbReference>
<evidence type="ECO:0000256" key="6">
    <source>
        <dbReference type="ARBA" id="ARBA00023034"/>
    </source>
</evidence>
<gene>
    <name evidence="8" type="primary">GET2</name>
    <name evidence="11" type="ORF">AW171_hschr31829</name>
</gene>